<dbReference type="InterPro" id="IPR022998">
    <property type="entry name" value="ThiamineP_synth_TenI"/>
</dbReference>
<keyword evidence="2" id="KW-0784">Thiamine biosynthesis</keyword>
<evidence type="ECO:0000259" key="3">
    <source>
        <dbReference type="Pfam" id="PF02581"/>
    </source>
</evidence>
<organism evidence="4 5">
    <name type="scientific">Mucilaginibacter defluvii</name>
    <dbReference type="NCBI Taxonomy" id="1196019"/>
    <lineage>
        <taxon>Bacteria</taxon>
        <taxon>Pseudomonadati</taxon>
        <taxon>Bacteroidota</taxon>
        <taxon>Sphingobacteriia</taxon>
        <taxon>Sphingobacteriales</taxon>
        <taxon>Sphingobacteriaceae</taxon>
        <taxon>Mucilaginibacter</taxon>
    </lineage>
</organism>
<comment type="caution">
    <text evidence="4">The sequence shown here is derived from an EMBL/GenBank/DDBJ whole genome shotgun (WGS) entry which is preliminary data.</text>
</comment>
<dbReference type="InterPro" id="IPR036206">
    <property type="entry name" value="ThiamineP_synth_sf"/>
</dbReference>
<dbReference type="PANTHER" id="PTHR20857">
    <property type="entry name" value="THIAMINE-PHOSPHATE PYROPHOSPHORYLASE"/>
    <property type="match status" value="1"/>
</dbReference>
<dbReference type="Proteomes" id="UP001501436">
    <property type="component" value="Unassembled WGS sequence"/>
</dbReference>
<gene>
    <name evidence="4" type="primary">thiE</name>
    <name evidence="4" type="ORF">GCM10023313_17350</name>
</gene>
<dbReference type="Pfam" id="PF02581">
    <property type="entry name" value="TMP-TENI"/>
    <property type="match status" value="1"/>
</dbReference>
<reference evidence="5" key="1">
    <citation type="journal article" date="2019" name="Int. J. Syst. Evol. Microbiol.">
        <title>The Global Catalogue of Microorganisms (GCM) 10K type strain sequencing project: providing services to taxonomists for standard genome sequencing and annotation.</title>
        <authorList>
            <consortium name="The Broad Institute Genomics Platform"/>
            <consortium name="The Broad Institute Genome Sequencing Center for Infectious Disease"/>
            <person name="Wu L."/>
            <person name="Ma J."/>
        </authorList>
    </citation>
    <scope>NUCLEOTIDE SEQUENCE [LARGE SCALE GENOMIC DNA]</scope>
    <source>
        <strain evidence="5">JCM 18283</strain>
    </source>
</reference>
<evidence type="ECO:0000313" key="5">
    <source>
        <dbReference type="Proteomes" id="UP001501436"/>
    </source>
</evidence>
<dbReference type="EMBL" id="BAABJI010000002">
    <property type="protein sequence ID" value="GAA4914496.1"/>
    <property type="molecule type" value="Genomic_DNA"/>
</dbReference>
<evidence type="ECO:0000256" key="1">
    <source>
        <dbReference type="ARBA" id="ARBA00004948"/>
    </source>
</evidence>
<dbReference type="PANTHER" id="PTHR20857:SF23">
    <property type="entry name" value="THIAMINE BIOSYNTHETIC BIFUNCTIONAL ENZYME"/>
    <property type="match status" value="1"/>
</dbReference>
<protein>
    <submittedName>
        <fullName evidence="4">Thiamine phosphate synthase</fullName>
    </submittedName>
</protein>
<accession>A0ABP9FSL4</accession>
<feature type="domain" description="Thiamine phosphate synthase/TenI" evidence="3">
    <location>
        <begin position="11"/>
        <end position="193"/>
    </location>
</feature>
<evidence type="ECO:0000313" key="4">
    <source>
        <dbReference type="EMBL" id="GAA4914496.1"/>
    </source>
</evidence>
<dbReference type="SUPFAM" id="SSF51391">
    <property type="entry name" value="Thiamin phosphate synthase"/>
    <property type="match status" value="1"/>
</dbReference>
<dbReference type="InterPro" id="IPR013785">
    <property type="entry name" value="Aldolase_TIM"/>
</dbReference>
<keyword evidence="5" id="KW-1185">Reference proteome</keyword>
<dbReference type="RefSeq" id="WP_345330714.1">
    <property type="nucleotide sequence ID" value="NZ_BAABJI010000002.1"/>
</dbReference>
<sequence>MSEIKAITGGVYLVIDPAMERSLLLSKLAAALKAGLAAVQLWNNSLAGTNKLEYIATVSGLCAAYNVPLFIDNEWELLVESPFLDGVHFDAIPNDYELIKRHISRPFLAGITCSGDVDVVRWADKNRLHYVSFCAMFPSLSAGSCTIVTPSTVKQAKEITTLPLIVSGGITPDNMLDLKRQTPFDGIAVISGIMSAANPYHEVLRYKNALTKNYNNYENQYDK</sequence>
<proteinExistence type="predicted"/>
<evidence type="ECO:0000256" key="2">
    <source>
        <dbReference type="ARBA" id="ARBA00022977"/>
    </source>
</evidence>
<dbReference type="CDD" id="cd00564">
    <property type="entry name" value="TMP_TenI"/>
    <property type="match status" value="1"/>
</dbReference>
<name>A0ABP9FSL4_9SPHI</name>
<dbReference type="Gene3D" id="3.20.20.70">
    <property type="entry name" value="Aldolase class I"/>
    <property type="match status" value="1"/>
</dbReference>
<comment type="pathway">
    <text evidence="1">Cofactor biosynthesis; thiamine diphosphate biosynthesis.</text>
</comment>